<keyword evidence="8" id="KW-0862">Zinc</keyword>
<evidence type="ECO:0000256" key="6">
    <source>
        <dbReference type="ARBA" id="ARBA00022723"/>
    </source>
</evidence>
<comment type="caution">
    <text evidence="13">Lacks conserved residue(s) required for the propagation of feature annotation.</text>
</comment>
<dbReference type="GO" id="GO:0005524">
    <property type="term" value="F:ATP binding"/>
    <property type="evidence" value="ECO:0007669"/>
    <property type="project" value="UniProtKB-UniRule"/>
</dbReference>
<dbReference type="GO" id="GO:0006423">
    <property type="term" value="P:cysteinyl-tRNA aminoacylation"/>
    <property type="evidence" value="ECO:0007669"/>
    <property type="project" value="UniProtKB-UniRule"/>
</dbReference>
<sequence>MIKVYNTMTRKKELFKPMHGSRVKLFVCGPTVYDNSHIGHARTYISFDLIARYLKYRGFTVFYMQNITDVDDKILKRAAEVGTEPLALARKFEKRYLEDMKALGVENVNIYARATEHIPEIIEQIKVLLKKGFAYETDKGVYFDESKSPDFGKLSNRNIEDLTVHRIGPDSAKRNPGDFALWKKRDENSEGEHANEKLAWNSPWGRGRPGWHIEDTAITETYFGPQYDIHGGGLDLIFPHHEAEIAQMEAASGQKPMVHYWMHTGFLNVKGEKMSKSLGNFITIKELMKEYDPDVFRFFVLSTHYRSPIDFSGEILEQSKRSLQRIYKFMETINGLLDDANGTIKESLENDSQYVEKLSDAQDEFLDAMDNDFNSPFALSSLFDLIRDINRDINEENISKNSLRKTKSLIDEFGDILGFNFSLKDSNKGKTDLQDNLIEILIDVRAKLRDKKEWDLADEIRAKLRELDIILEDKSG</sequence>
<dbReference type="SUPFAM" id="SSF52374">
    <property type="entry name" value="Nucleotidylyl transferase"/>
    <property type="match status" value="1"/>
</dbReference>
<feature type="short sequence motif" description="'HIGH' region" evidence="13">
    <location>
        <begin position="30"/>
        <end position="40"/>
    </location>
</feature>
<dbReference type="GO" id="GO:0005737">
    <property type="term" value="C:cytoplasm"/>
    <property type="evidence" value="ECO:0007669"/>
    <property type="project" value="UniProtKB-SubCell"/>
</dbReference>
<evidence type="ECO:0000256" key="1">
    <source>
        <dbReference type="ARBA" id="ARBA00001947"/>
    </source>
</evidence>
<evidence type="ECO:0000256" key="4">
    <source>
        <dbReference type="ARBA" id="ARBA00022490"/>
    </source>
</evidence>
<evidence type="ECO:0000256" key="7">
    <source>
        <dbReference type="ARBA" id="ARBA00022741"/>
    </source>
</evidence>
<dbReference type="InterPro" id="IPR024909">
    <property type="entry name" value="Cys-tRNA/MSH_ligase"/>
</dbReference>
<evidence type="ECO:0000259" key="14">
    <source>
        <dbReference type="SMART" id="SM00840"/>
    </source>
</evidence>
<keyword evidence="10 13" id="KW-0648">Protein biosynthesis</keyword>
<keyword evidence="4 13" id="KW-0963">Cytoplasm</keyword>
<dbReference type="InterPro" id="IPR032678">
    <property type="entry name" value="tRNA-synt_1_cat_dom"/>
</dbReference>
<comment type="subcellular location">
    <subcellularLocation>
        <location evidence="2 13">Cytoplasm</location>
    </subcellularLocation>
</comment>
<name>F6D383_METPW</name>
<dbReference type="GO" id="GO:0004817">
    <property type="term" value="F:cysteine-tRNA ligase activity"/>
    <property type="evidence" value="ECO:0007669"/>
    <property type="project" value="UniProtKB-UniRule"/>
</dbReference>
<dbReference type="HAMAP" id="MF_00041">
    <property type="entry name" value="Cys_tRNA_synth"/>
    <property type="match status" value="1"/>
</dbReference>
<evidence type="ECO:0000256" key="5">
    <source>
        <dbReference type="ARBA" id="ARBA00022598"/>
    </source>
</evidence>
<dbReference type="AlphaFoldDB" id="F6D383"/>
<protein>
    <recommendedName>
        <fullName evidence="13">Cysteine--tRNA ligase</fullName>
        <ecNumber evidence="13">6.1.1.16</ecNumber>
    </recommendedName>
    <alternativeName>
        <fullName evidence="13">Cysteinyl-tRNA synthetase</fullName>
        <shortName evidence="13">CysRS</shortName>
    </alternativeName>
</protein>
<dbReference type="PANTHER" id="PTHR10890">
    <property type="entry name" value="CYSTEINYL-TRNA SYNTHETASE"/>
    <property type="match status" value="1"/>
</dbReference>
<dbReference type="InterPro" id="IPR009080">
    <property type="entry name" value="tRNAsynth_Ia_anticodon-bd"/>
</dbReference>
<evidence type="ECO:0000313" key="16">
    <source>
        <dbReference type="Proteomes" id="UP000009231"/>
    </source>
</evidence>
<dbReference type="GeneID" id="10668503"/>
<dbReference type="SMART" id="SM00840">
    <property type="entry name" value="DALR_2"/>
    <property type="match status" value="1"/>
</dbReference>
<gene>
    <name evidence="13" type="primary">cysS</name>
    <name evidence="15" type="ordered locus">MSWAN_1000</name>
</gene>
<feature type="domain" description="Cysteinyl-tRNA synthetase class Ia DALR" evidence="14">
    <location>
        <begin position="364"/>
        <end position="428"/>
    </location>
</feature>
<dbReference type="FunFam" id="3.40.50.620:FF:000130">
    <property type="entry name" value="Cysteine--tRNA ligase"/>
    <property type="match status" value="1"/>
</dbReference>
<evidence type="ECO:0000256" key="2">
    <source>
        <dbReference type="ARBA" id="ARBA00004496"/>
    </source>
</evidence>
<evidence type="ECO:0000256" key="3">
    <source>
        <dbReference type="ARBA" id="ARBA00005594"/>
    </source>
</evidence>
<evidence type="ECO:0000313" key="15">
    <source>
        <dbReference type="EMBL" id="AEG18023.1"/>
    </source>
</evidence>
<comment type="cofactor">
    <cofactor evidence="1">
        <name>Zn(2+)</name>
        <dbReference type="ChEBI" id="CHEBI:29105"/>
    </cofactor>
</comment>
<feature type="binding site" evidence="13">
    <location>
        <position position="276"/>
    </location>
    <ligand>
        <name>ATP</name>
        <dbReference type="ChEBI" id="CHEBI:30616"/>
    </ligand>
</feature>
<dbReference type="Gene3D" id="1.20.120.1910">
    <property type="entry name" value="Cysteine-tRNA ligase, C-terminal anti-codon recognition domain"/>
    <property type="match status" value="1"/>
</dbReference>
<keyword evidence="5 13" id="KW-0436">Ligase</keyword>
<dbReference type="SUPFAM" id="SSF47323">
    <property type="entry name" value="Anticodon-binding domain of a subclass of class I aminoacyl-tRNA synthetases"/>
    <property type="match status" value="1"/>
</dbReference>
<dbReference type="STRING" id="868131.MSWAN_1000"/>
<evidence type="ECO:0000256" key="9">
    <source>
        <dbReference type="ARBA" id="ARBA00022840"/>
    </source>
</evidence>
<comment type="similarity">
    <text evidence="3 13">Belongs to the class-I aminoacyl-tRNA synthetase family.</text>
</comment>
<keyword evidence="6" id="KW-0479">Metal-binding</keyword>
<evidence type="ECO:0000256" key="13">
    <source>
        <dbReference type="HAMAP-Rule" id="MF_00041"/>
    </source>
</evidence>
<dbReference type="OrthoDB" id="9445at2157"/>
<accession>F6D383</accession>
<dbReference type="eggNOG" id="arCOG00486">
    <property type="taxonomic scope" value="Archaea"/>
</dbReference>
<evidence type="ECO:0000256" key="11">
    <source>
        <dbReference type="ARBA" id="ARBA00023146"/>
    </source>
</evidence>
<dbReference type="PRINTS" id="PR00983">
    <property type="entry name" value="TRNASYNTHCYS"/>
</dbReference>
<keyword evidence="11 13" id="KW-0030">Aminoacyl-tRNA synthetase</keyword>
<dbReference type="HOGENOM" id="CLU_013528_0_1_2"/>
<dbReference type="Pfam" id="PF01406">
    <property type="entry name" value="tRNA-synt_1e"/>
    <property type="match status" value="1"/>
</dbReference>
<dbReference type="InterPro" id="IPR014729">
    <property type="entry name" value="Rossmann-like_a/b/a_fold"/>
</dbReference>
<dbReference type="EMBL" id="CP002772">
    <property type="protein sequence ID" value="AEG18023.1"/>
    <property type="molecule type" value="Genomic_DNA"/>
</dbReference>
<keyword evidence="7 13" id="KW-0547">Nucleotide-binding</keyword>
<keyword evidence="9 13" id="KW-0067">ATP-binding</keyword>
<evidence type="ECO:0000256" key="12">
    <source>
        <dbReference type="ARBA" id="ARBA00047398"/>
    </source>
</evidence>
<dbReference type="RefSeq" id="WP_013825525.1">
    <property type="nucleotide sequence ID" value="NC_015574.1"/>
</dbReference>
<feature type="short sequence motif" description="'KMSKS' region" evidence="13">
    <location>
        <begin position="273"/>
        <end position="277"/>
    </location>
</feature>
<reference evidence="15 16" key="1">
    <citation type="journal article" date="2014" name="Int. J. Syst. Evol. Microbiol.">
        <title>Methanobacterium paludis sp. nov. and a novel strain of Methanobacterium lacus isolated from northern peatlands.</title>
        <authorList>
            <person name="Cadillo-Quiroz H."/>
            <person name="Brauer S.L."/>
            <person name="Goodson N."/>
            <person name="Yavitt J.B."/>
            <person name="Zinder S.H."/>
        </authorList>
    </citation>
    <scope>NUCLEOTIDE SEQUENCE [LARGE SCALE GENOMIC DNA]</scope>
    <source>
        <strain evidence="16">DSM 25820 / JCM 18151 / SWAN1</strain>
    </source>
</reference>
<comment type="catalytic activity">
    <reaction evidence="12 13">
        <text>tRNA(Cys) + L-cysteine + ATP = L-cysteinyl-tRNA(Cys) + AMP + diphosphate</text>
        <dbReference type="Rhea" id="RHEA:17773"/>
        <dbReference type="Rhea" id="RHEA-COMP:9661"/>
        <dbReference type="Rhea" id="RHEA-COMP:9679"/>
        <dbReference type="ChEBI" id="CHEBI:30616"/>
        <dbReference type="ChEBI" id="CHEBI:33019"/>
        <dbReference type="ChEBI" id="CHEBI:35235"/>
        <dbReference type="ChEBI" id="CHEBI:78442"/>
        <dbReference type="ChEBI" id="CHEBI:78517"/>
        <dbReference type="ChEBI" id="CHEBI:456215"/>
        <dbReference type="EC" id="6.1.1.16"/>
    </reaction>
</comment>
<dbReference type="Pfam" id="PF09190">
    <property type="entry name" value="DALR_2"/>
    <property type="match status" value="1"/>
</dbReference>
<dbReference type="InterPro" id="IPR015273">
    <property type="entry name" value="Cys-tRNA-synt_Ia_DALR"/>
</dbReference>
<dbReference type="InterPro" id="IPR015803">
    <property type="entry name" value="Cys-tRNA-ligase"/>
</dbReference>
<proteinExistence type="inferred from homology"/>
<dbReference type="NCBIfam" id="TIGR00435">
    <property type="entry name" value="cysS"/>
    <property type="match status" value="1"/>
</dbReference>
<keyword evidence="16" id="KW-1185">Reference proteome</keyword>
<dbReference type="Gene3D" id="3.40.50.620">
    <property type="entry name" value="HUPs"/>
    <property type="match status" value="1"/>
</dbReference>
<evidence type="ECO:0000256" key="10">
    <source>
        <dbReference type="ARBA" id="ARBA00022917"/>
    </source>
</evidence>
<dbReference type="Proteomes" id="UP000009231">
    <property type="component" value="Chromosome"/>
</dbReference>
<evidence type="ECO:0000256" key="8">
    <source>
        <dbReference type="ARBA" id="ARBA00022833"/>
    </source>
</evidence>
<organism evidence="15 16">
    <name type="scientific">Methanobacterium paludis (strain DSM 25820 / JCM 18151 / SWAN1)</name>
    <dbReference type="NCBI Taxonomy" id="868131"/>
    <lineage>
        <taxon>Archaea</taxon>
        <taxon>Methanobacteriati</taxon>
        <taxon>Methanobacteriota</taxon>
        <taxon>Methanomada group</taxon>
        <taxon>Methanobacteria</taxon>
        <taxon>Methanobacteriales</taxon>
        <taxon>Methanobacteriaceae</taxon>
        <taxon>Methanobacterium</taxon>
    </lineage>
</organism>
<dbReference type="CDD" id="cd00672">
    <property type="entry name" value="CysRS_core"/>
    <property type="match status" value="1"/>
</dbReference>
<dbReference type="GO" id="GO:0046872">
    <property type="term" value="F:metal ion binding"/>
    <property type="evidence" value="ECO:0007669"/>
    <property type="project" value="UniProtKB-KW"/>
</dbReference>
<dbReference type="PANTHER" id="PTHR10890:SF3">
    <property type="entry name" value="CYSTEINE--TRNA LIGASE, CYTOPLASMIC"/>
    <property type="match status" value="1"/>
</dbReference>
<dbReference type="KEGG" id="mew:MSWAN_1000"/>
<dbReference type="EC" id="6.1.1.16" evidence="13"/>